<accession>A0ABT1Y6A6</accession>
<organism evidence="2 3">
    <name type="scientific">Dehalobacterium formicoaceticum</name>
    <dbReference type="NCBI Taxonomy" id="51515"/>
    <lineage>
        <taxon>Bacteria</taxon>
        <taxon>Bacillati</taxon>
        <taxon>Bacillota</taxon>
        <taxon>Clostridia</taxon>
        <taxon>Eubacteriales</taxon>
        <taxon>Peptococcaceae</taxon>
        <taxon>Dehalobacterium</taxon>
    </lineage>
</organism>
<dbReference type="Pfam" id="PF07872">
    <property type="entry name" value="DUF1659"/>
    <property type="match status" value="1"/>
</dbReference>
<evidence type="ECO:0000313" key="3">
    <source>
        <dbReference type="Proteomes" id="UP001524944"/>
    </source>
</evidence>
<feature type="domain" description="DUF1659" evidence="1">
    <location>
        <begin position="2"/>
        <end position="73"/>
    </location>
</feature>
<proteinExistence type="predicted"/>
<keyword evidence="3" id="KW-1185">Reference proteome</keyword>
<name>A0ABT1Y6A6_9FIRM</name>
<comment type="caution">
    <text evidence="2">The sequence shown here is derived from an EMBL/GenBank/DDBJ whole genome shotgun (WGS) entry which is preliminary data.</text>
</comment>
<dbReference type="RefSeq" id="WP_089610412.1">
    <property type="nucleotide sequence ID" value="NZ_CP022121.1"/>
</dbReference>
<gene>
    <name evidence="2" type="ORF">NVS47_13005</name>
</gene>
<protein>
    <submittedName>
        <fullName evidence="2">DUF1659 domain-containing protein</fullName>
    </submittedName>
</protein>
<dbReference type="InterPro" id="IPR012454">
    <property type="entry name" value="DUF1659"/>
</dbReference>
<evidence type="ECO:0000313" key="2">
    <source>
        <dbReference type="EMBL" id="MCR6546418.1"/>
    </source>
</evidence>
<dbReference type="Proteomes" id="UP001524944">
    <property type="component" value="Unassembled WGS sequence"/>
</dbReference>
<sequence length="75" mass="7951">MAVVVTPVTSKMKLRFQTGLDGEGNPVYKNKTISNVKVDALDQDVLDTANALSTLLADALAAVFRIDDSDLAEGV</sequence>
<reference evidence="2 3" key="1">
    <citation type="submission" date="2022-08" db="EMBL/GenBank/DDBJ databases">
        <title>Proteogenomics of the novel Dehalobacterium formicoaceticum strain EZ94 highlights a key role of methyltransferases during anaerobic dichloromethane degradation.</title>
        <authorList>
            <person name="Wasmund K."/>
        </authorList>
    </citation>
    <scope>NUCLEOTIDE SEQUENCE [LARGE SCALE GENOMIC DNA]</scope>
    <source>
        <strain evidence="2 3">EZ94</strain>
    </source>
</reference>
<dbReference type="EMBL" id="JANPWE010000007">
    <property type="protein sequence ID" value="MCR6546418.1"/>
    <property type="molecule type" value="Genomic_DNA"/>
</dbReference>
<evidence type="ECO:0000259" key="1">
    <source>
        <dbReference type="Pfam" id="PF07872"/>
    </source>
</evidence>